<dbReference type="SMART" id="SM00972">
    <property type="entry name" value="SCPU"/>
    <property type="match status" value="1"/>
</dbReference>
<dbReference type="RefSeq" id="WP_128418566.1">
    <property type="nucleotide sequence ID" value="NZ_CP049017.1"/>
</dbReference>
<feature type="domain" description="Spore coat protein U/FanG" evidence="2">
    <location>
        <begin position="25"/>
        <end position="171"/>
    </location>
</feature>
<gene>
    <name evidence="3" type="ORF">XthCFBP4691_00295</name>
</gene>
<evidence type="ECO:0000259" key="2">
    <source>
        <dbReference type="Pfam" id="PF05229"/>
    </source>
</evidence>
<evidence type="ECO:0000256" key="1">
    <source>
        <dbReference type="SAM" id="SignalP"/>
    </source>
</evidence>
<name>A0A2S6ZM64_9XANT</name>
<dbReference type="EMBL" id="MIGX01000001">
    <property type="protein sequence ID" value="PPT93348.1"/>
    <property type="molecule type" value="Genomic_DNA"/>
</dbReference>
<comment type="caution">
    <text evidence="3">The sequence shown here is derived from an EMBL/GenBank/DDBJ whole genome shotgun (WGS) entry which is preliminary data.</text>
</comment>
<dbReference type="AlphaFoldDB" id="A0A2S6ZM64"/>
<dbReference type="Proteomes" id="UP000239898">
    <property type="component" value="Unassembled WGS sequence"/>
</dbReference>
<dbReference type="InterPro" id="IPR053167">
    <property type="entry name" value="Spore_coat_component"/>
</dbReference>
<organism evidence="3 4">
    <name type="scientific">Xanthomonas theicola</name>
    <dbReference type="NCBI Taxonomy" id="56464"/>
    <lineage>
        <taxon>Bacteria</taxon>
        <taxon>Pseudomonadati</taxon>
        <taxon>Pseudomonadota</taxon>
        <taxon>Gammaproteobacteria</taxon>
        <taxon>Lysobacterales</taxon>
        <taxon>Lysobacteraceae</taxon>
        <taxon>Xanthomonas</taxon>
    </lineage>
</organism>
<proteinExistence type="predicted"/>
<accession>A0A2S6ZM64</accession>
<dbReference type="InterPro" id="IPR007893">
    <property type="entry name" value="Spore_coat_U/FanG"/>
</dbReference>
<protein>
    <submittedName>
        <fullName evidence="3">Adhesin</fullName>
    </submittedName>
</protein>
<keyword evidence="4" id="KW-1185">Reference proteome</keyword>
<evidence type="ECO:0000313" key="3">
    <source>
        <dbReference type="EMBL" id="PPT93348.1"/>
    </source>
</evidence>
<reference evidence="3 4" key="1">
    <citation type="submission" date="2016-08" db="EMBL/GenBank/DDBJ databases">
        <title>Evolution of the type three secretion system and type three effector repertoires in Xanthomonas.</title>
        <authorList>
            <person name="Merda D."/>
            <person name="Briand M."/>
            <person name="Bosis E."/>
            <person name="Rousseau C."/>
            <person name="Portier P."/>
            <person name="Jacques M.-A."/>
            <person name="Fischer-Le Saux M."/>
        </authorList>
    </citation>
    <scope>NUCLEOTIDE SEQUENCE [LARGE SCALE GENOMIC DNA]</scope>
    <source>
        <strain evidence="3 4">CFBP 4691</strain>
    </source>
</reference>
<dbReference type="PANTHER" id="PTHR37089:SF4">
    <property type="entry name" value="EXPORTED PROTEIN"/>
    <property type="match status" value="1"/>
</dbReference>
<dbReference type="PANTHER" id="PTHR37089">
    <property type="entry name" value="PROTEIN U-RELATED"/>
    <property type="match status" value="1"/>
</dbReference>
<evidence type="ECO:0000313" key="4">
    <source>
        <dbReference type="Proteomes" id="UP000239898"/>
    </source>
</evidence>
<feature type="chain" id="PRO_5015473934" evidence="1">
    <location>
        <begin position="23"/>
        <end position="174"/>
    </location>
</feature>
<keyword evidence="1" id="KW-0732">Signal</keyword>
<feature type="signal peptide" evidence="1">
    <location>
        <begin position="1"/>
        <end position="22"/>
    </location>
</feature>
<sequence>MRTVLSCLTCAVLATASADAAAADTTTFNVKMTVTKACTITAAAAVDMDFGSVLSTSTSNADAQGSVTAQCTAQTPYSIALSAGAHASTANDVTTRRMKLTDATVTTNNYVGYQLYQDTGRSTVWGSTAGANTLSRSATGNNEVYPVYGRVTNPAGNNAAAGSYQDTITATITY</sequence>
<dbReference type="Pfam" id="PF05229">
    <property type="entry name" value="SCPU"/>
    <property type="match status" value="1"/>
</dbReference>
<dbReference type="OrthoDB" id="8588792at2"/>